<dbReference type="InterPro" id="IPR000835">
    <property type="entry name" value="HTH_MarR-typ"/>
</dbReference>
<dbReference type="PROSITE" id="PS50995">
    <property type="entry name" value="HTH_MARR_2"/>
    <property type="match status" value="1"/>
</dbReference>
<accession>A0A4P6EBR3</accession>
<evidence type="ECO:0000256" key="3">
    <source>
        <dbReference type="ARBA" id="ARBA00023163"/>
    </source>
</evidence>
<dbReference type="GO" id="GO:0006950">
    <property type="term" value="P:response to stress"/>
    <property type="evidence" value="ECO:0007669"/>
    <property type="project" value="TreeGrafter"/>
</dbReference>
<dbReference type="InterPro" id="IPR036388">
    <property type="entry name" value="WH-like_DNA-bd_sf"/>
</dbReference>
<keyword evidence="1" id="KW-0805">Transcription regulation</keyword>
<dbReference type="KEGG" id="mprt:ET475_06230"/>
<dbReference type="PANTHER" id="PTHR33164">
    <property type="entry name" value="TRANSCRIPTIONAL REGULATOR, MARR FAMILY"/>
    <property type="match status" value="1"/>
</dbReference>
<dbReference type="SUPFAM" id="SSF46785">
    <property type="entry name" value="Winged helix' DNA-binding domain"/>
    <property type="match status" value="1"/>
</dbReference>
<dbReference type="InterPro" id="IPR039422">
    <property type="entry name" value="MarR/SlyA-like"/>
</dbReference>
<dbReference type="PANTHER" id="PTHR33164:SF43">
    <property type="entry name" value="HTH-TYPE TRANSCRIPTIONAL REPRESSOR YETL"/>
    <property type="match status" value="1"/>
</dbReference>
<dbReference type="SMART" id="SM00347">
    <property type="entry name" value="HTH_MARR"/>
    <property type="match status" value="1"/>
</dbReference>
<dbReference type="InterPro" id="IPR036390">
    <property type="entry name" value="WH_DNA-bd_sf"/>
</dbReference>
<evidence type="ECO:0000313" key="6">
    <source>
        <dbReference type="Proteomes" id="UP000293995"/>
    </source>
</evidence>
<dbReference type="GO" id="GO:0003677">
    <property type="term" value="F:DNA binding"/>
    <property type="evidence" value="ECO:0007669"/>
    <property type="project" value="UniProtKB-KW"/>
</dbReference>
<dbReference type="GO" id="GO:0003700">
    <property type="term" value="F:DNA-binding transcription factor activity"/>
    <property type="evidence" value="ECO:0007669"/>
    <property type="project" value="InterPro"/>
</dbReference>
<keyword evidence="3" id="KW-0804">Transcription</keyword>
<evidence type="ECO:0000256" key="2">
    <source>
        <dbReference type="ARBA" id="ARBA00023125"/>
    </source>
</evidence>
<evidence type="ECO:0000313" key="5">
    <source>
        <dbReference type="EMBL" id="QAY59625.1"/>
    </source>
</evidence>
<dbReference type="EMBL" id="CP035494">
    <property type="protein sequence ID" value="QAY59625.1"/>
    <property type="molecule type" value="Genomic_DNA"/>
</dbReference>
<dbReference type="OrthoDB" id="8635520at2"/>
<dbReference type="Gene3D" id="1.10.10.10">
    <property type="entry name" value="Winged helix-like DNA-binding domain superfamily/Winged helix DNA-binding domain"/>
    <property type="match status" value="1"/>
</dbReference>
<dbReference type="Proteomes" id="UP000293995">
    <property type="component" value="Chromosome"/>
</dbReference>
<dbReference type="Pfam" id="PF22381">
    <property type="entry name" value="Staph_reg_Sar_Rot"/>
    <property type="match status" value="1"/>
</dbReference>
<proteinExistence type="predicted"/>
<protein>
    <submittedName>
        <fullName evidence="5">MarR family transcriptional regulator</fullName>
    </submittedName>
</protein>
<dbReference type="AlphaFoldDB" id="A0A4P6EBR3"/>
<feature type="domain" description="HTH marR-type" evidence="4">
    <location>
        <begin position="61"/>
        <end position="197"/>
    </location>
</feature>
<dbReference type="InterPro" id="IPR055166">
    <property type="entry name" value="Transc_reg_Sar_Rot_HTH"/>
</dbReference>
<gene>
    <name evidence="5" type="ORF">ET475_06230</name>
</gene>
<reference evidence="5 6" key="1">
    <citation type="submission" date="2019-01" db="EMBL/GenBank/DDBJ databases">
        <title>Genome sequencing of strain DFW100M-13.</title>
        <authorList>
            <person name="Heo J."/>
            <person name="Kim S.-J."/>
            <person name="Kim J.-S."/>
            <person name="Hong S.-B."/>
            <person name="Kwon S.-W."/>
        </authorList>
    </citation>
    <scope>NUCLEOTIDE SEQUENCE [LARGE SCALE GENOMIC DNA]</scope>
    <source>
        <strain evidence="5 6">DFW100M-13</strain>
    </source>
</reference>
<evidence type="ECO:0000259" key="4">
    <source>
        <dbReference type="PROSITE" id="PS50995"/>
    </source>
</evidence>
<keyword evidence="6" id="KW-1185">Reference proteome</keyword>
<sequence>MPAIAEPMFPVPMTEMLAIVRHLQISCRCNYLGKRSCTYIYSRGIDSGAMAYQVPRMDDLESRAWLSLVWTTELLPAALDAQLQAEAGMTHFEFIVLSTLRQTKGSSLRTKDLAAAVNATMPRLSRVVGKLADRGLVERVGGNADGRVVHVHLTTAGRRALVRALPGHLALVRELVIDRLEPAQLRAIASALEPIVERLDPHKRTGFAAAQRAADD</sequence>
<organism evidence="5 6">
    <name type="scientific">Microbacterium protaetiae</name>
    <dbReference type="NCBI Taxonomy" id="2509458"/>
    <lineage>
        <taxon>Bacteria</taxon>
        <taxon>Bacillati</taxon>
        <taxon>Actinomycetota</taxon>
        <taxon>Actinomycetes</taxon>
        <taxon>Micrococcales</taxon>
        <taxon>Microbacteriaceae</taxon>
        <taxon>Microbacterium</taxon>
    </lineage>
</organism>
<name>A0A4P6EBR3_9MICO</name>
<evidence type="ECO:0000256" key="1">
    <source>
        <dbReference type="ARBA" id="ARBA00023015"/>
    </source>
</evidence>
<keyword evidence="2" id="KW-0238">DNA-binding</keyword>